<organism evidence="2 3">
    <name type="scientific">Nakamurella endophytica</name>
    <dbReference type="NCBI Taxonomy" id="1748367"/>
    <lineage>
        <taxon>Bacteria</taxon>
        <taxon>Bacillati</taxon>
        <taxon>Actinomycetota</taxon>
        <taxon>Actinomycetes</taxon>
        <taxon>Nakamurellales</taxon>
        <taxon>Nakamurellaceae</taxon>
        <taxon>Nakamurella</taxon>
    </lineage>
</organism>
<evidence type="ECO:0000313" key="3">
    <source>
        <dbReference type="Proteomes" id="UP000655208"/>
    </source>
</evidence>
<name>A0A917TDF0_9ACTN</name>
<evidence type="ECO:0000313" key="2">
    <source>
        <dbReference type="EMBL" id="GGM18736.1"/>
    </source>
</evidence>
<dbReference type="Proteomes" id="UP000655208">
    <property type="component" value="Unassembled WGS sequence"/>
</dbReference>
<comment type="caution">
    <text evidence="2">The sequence shown here is derived from an EMBL/GenBank/DDBJ whole genome shotgun (WGS) entry which is preliminary data.</text>
</comment>
<dbReference type="EMBL" id="BMNA01000021">
    <property type="protein sequence ID" value="GGM18736.1"/>
    <property type="molecule type" value="Genomic_DNA"/>
</dbReference>
<dbReference type="AlphaFoldDB" id="A0A917TDF0"/>
<reference evidence="2" key="2">
    <citation type="submission" date="2020-09" db="EMBL/GenBank/DDBJ databases">
        <authorList>
            <person name="Sun Q."/>
            <person name="Zhou Y."/>
        </authorList>
    </citation>
    <scope>NUCLEOTIDE SEQUENCE</scope>
    <source>
        <strain evidence="2">CGMCC 4.7308</strain>
    </source>
</reference>
<feature type="region of interest" description="Disordered" evidence="1">
    <location>
        <begin position="46"/>
        <end position="69"/>
    </location>
</feature>
<proteinExistence type="predicted"/>
<protein>
    <submittedName>
        <fullName evidence="2">Uncharacterized protein</fullName>
    </submittedName>
</protein>
<gene>
    <name evidence="2" type="ORF">GCM10011594_43520</name>
</gene>
<evidence type="ECO:0000256" key="1">
    <source>
        <dbReference type="SAM" id="MobiDB-lite"/>
    </source>
</evidence>
<keyword evidence="3" id="KW-1185">Reference proteome</keyword>
<reference evidence="2" key="1">
    <citation type="journal article" date="2014" name="Int. J. Syst. Evol. Microbiol.">
        <title>Complete genome sequence of Corynebacterium casei LMG S-19264T (=DSM 44701T), isolated from a smear-ripened cheese.</title>
        <authorList>
            <consortium name="US DOE Joint Genome Institute (JGI-PGF)"/>
            <person name="Walter F."/>
            <person name="Albersmeier A."/>
            <person name="Kalinowski J."/>
            <person name="Ruckert C."/>
        </authorList>
    </citation>
    <scope>NUCLEOTIDE SEQUENCE</scope>
    <source>
        <strain evidence="2">CGMCC 4.7308</strain>
    </source>
</reference>
<sequence>MGDCSAYCASDGDGWVRGEGAAACCAFYRCAGIVYRIAVGSNRERPAETVGELDPGHRPMEPTWGSVRQ</sequence>
<accession>A0A917TDF0</accession>